<evidence type="ECO:0000313" key="3">
    <source>
        <dbReference type="Proteomes" id="UP001500748"/>
    </source>
</evidence>
<name>A0ABP7H460_9FLAO</name>
<dbReference type="Proteomes" id="UP001500748">
    <property type="component" value="Unassembled WGS sequence"/>
</dbReference>
<feature type="region of interest" description="Disordered" evidence="1">
    <location>
        <begin position="21"/>
        <end position="119"/>
    </location>
</feature>
<evidence type="ECO:0000256" key="1">
    <source>
        <dbReference type="SAM" id="MobiDB-lite"/>
    </source>
</evidence>
<feature type="compositionally biased region" description="Low complexity" evidence="1">
    <location>
        <begin position="69"/>
        <end position="78"/>
    </location>
</feature>
<keyword evidence="3" id="KW-1185">Reference proteome</keyword>
<evidence type="ECO:0008006" key="4">
    <source>
        <dbReference type="Google" id="ProtNLM"/>
    </source>
</evidence>
<feature type="compositionally biased region" description="Basic and acidic residues" evidence="1">
    <location>
        <begin position="109"/>
        <end position="119"/>
    </location>
</feature>
<dbReference type="RefSeq" id="WP_345146808.1">
    <property type="nucleotide sequence ID" value="NZ_BAABDU010000009.1"/>
</dbReference>
<sequence length="119" mass="12323">MRTVFKSKMMFVLIIAGLLGSCKNNQDGYSDEIETSKTPIDSANVTADTTQTMDNSTAGAGSVQNNAPEGNNSTTGSKTGTGSGPGESKNDGSTYSGSSGLQKDSTASKTKETKDKIRK</sequence>
<feature type="compositionally biased region" description="Polar residues" evidence="1">
    <location>
        <begin position="36"/>
        <end position="68"/>
    </location>
</feature>
<reference evidence="3" key="1">
    <citation type="journal article" date="2019" name="Int. J. Syst. Evol. Microbiol.">
        <title>The Global Catalogue of Microorganisms (GCM) 10K type strain sequencing project: providing services to taxonomists for standard genome sequencing and annotation.</title>
        <authorList>
            <consortium name="The Broad Institute Genomics Platform"/>
            <consortium name="The Broad Institute Genome Sequencing Center for Infectious Disease"/>
            <person name="Wu L."/>
            <person name="Ma J."/>
        </authorList>
    </citation>
    <scope>NUCLEOTIDE SEQUENCE [LARGE SCALE GENOMIC DNA]</scope>
    <source>
        <strain evidence="3">JCM 17337</strain>
    </source>
</reference>
<protein>
    <recommendedName>
        <fullName evidence="4">Lipoprotein</fullName>
    </recommendedName>
</protein>
<comment type="caution">
    <text evidence="2">The sequence shown here is derived from an EMBL/GenBank/DDBJ whole genome shotgun (WGS) entry which is preliminary data.</text>
</comment>
<gene>
    <name evidence="2" type="ORF">GCM10022423_42740</name>
</gene>
<evidence type="ECO:0000313" key="2">
    <source>
        <dbReference type="EMBL" id="GAA3781660.1"/>
    </source>
</evidence>
<feature type="compositionally biased region" description="Polar residues" evidence="1">
    <location>
        <begin position="91"/>
        <end position="108"/>
    </location>
</feature>
<accession>A0ABP7H460</accession>
<dbReference type="PROSITE" id="PS51257">
    <property type="entry name" value="PROKAR_LIPOPROTEIN"/>
    <property type="match status" value="1"/>
</dbReference>
<organism evidence="2 3">
    <name type="scientific">Flavobacterium ginsengiterrae</name>
    <dbReference type="NCBI Taxonomy" id="871695"/>
    <lineage>
        <taxon>Bacteria</taxon>
        <taxon>Pseudomonadati</taxon>
        <taxon>Bacteroidota</taxon>
        <taxon>Flavobacteriia</taxon>
        <taxon>Flavobacteriales</taxon>
        <taxon>Flavobacteriaceae</taxon>
        <taxon>Flavobacterium</taxon>
    </lineage>
</organism>
<dbReference type="EMBL" id="BAABDU010000009">
    <property type="protein sequence ID" value="GAA3781660.1"/>
    <property type="molecule type" value="Genomic_DNA"/>
</dbReference>
<proteinExistence type="predicted"/>